<proteinExistence type="predicted"/>
<evidence type="ECO:0000256" key="1">
    <source>
        <dbReference type="SAM" id="Coils"/>
    </source>
</evidence>
<sequence length="1395" mass="154656">MRAPKAWWMVAAWCGCDGESAETVISKMSLLEEQVRMFDPEVVSALMGSSFIEAIEEEDRDAEAVQKHLTEERAADSHFLKWFDDSHYEEHNHGPLKPYHPEVKIRRAFDRLKEFLDMAGQDIFGNLRQQNAILGEQFASLLERTVGDSMIEDLKALMEVFTAELELLDKTAKNYKTEALAQSDRGEKLKVESVNIVKDVSDKWDKLSDATTEGEARDILRENSEKVKTHLANIKASPLMTDVKPDSKKEFFTEMAGELIGQMRSYVPTSDKRVEDPDHLADIQWSVGTHGFASRANDLHAFMDLLAKLHVLLKETAAKIRLDTYVGKGVYTMPWPKGKRDDQQEEGRIRALLGKYHSVLGTNDQDEYYAEKKKRLEPLQMFSRKYGTQGKLIGGGGGKQDRGVGGGSSAKHEEEGEETSFIEVKKGLDLEKLVQEVSKDMVNSEAAVAEADAELSKKGGTKVSVDDEEERSRAEQKGRGEHEIGEHHGGGEEEEEEEHDTMDDDDHEEGGADGRDRHEDDHHHSSVAPGSDAAHKAGDGGHGSGGNDDHHVHEHEDIGDQQGSGEYDYLDGVKELFDEDQEGKKEGSSSFVERRVEVSVHGAQTTKTPKRPTKASGSLLQAGPGGGDDEEEMEEDGGEEDMEFAGDDEEEEEHGAGDGDDDEEEGDHGHAGDDGEGTTNQQQGESVDGQGEEGNHAHYDVEGLDQGIGEGEAGDGKAELLDVRLTMEGSVPMTVDALKKSEEHPKENMEEQQDVLLVKYQVLVSRIDGAINALRATGMIRDSLLAFADRIEESSSNLIEKMWLTNKKEVRRIIGDKGVLKLDEINPSESRKHVVNAYEKLVRMYVLIEKARAAWKLVGPQYSEWGSEDREADESALGEPEAASAVGVPGIDDYRTRSSKTAGNVWYVMRDRYFGEKLCQCLLDTEHDALIHNIRKAMEVPEDACDPATIWSEGQVIPEINIEEEDPNDHELQGKVTPESEETDVYPSTASSAASSDGGQVMEESDERDSTMTMSLGPPTSSDYPSANTSSLEESSVDVSSVNIDAVLASSNQAVTAARPSSTFRGYSEEVVRAELSLRDAAIQDLQRGLSLKATEVKRLENERDSLVEELGKERAARERAGRMETEAQRQLGELKLDYEMSQTSLQARVQSLAESLRASEEKCAELEGYGMRYKAVEDEVKRLRKELEEAREVSSASAASLHKLAAEMSSQAETLAQAQSERDLARRDRDAIERQMKHLEMECERKDRDLEAAEAKLSVVKARKRELAAANERDSATTVAEAQRRVDAEIARLTEKQEREVSQISVIAVKQRLVELHSREIEGLRAQLGMAESARLQASRRAEELEATCDELKVAHARSTAALQRELVEAQGMLQLQVSGWTWDKINIPSLAEV</sequence>
<organism evidence="4">
    <name type="scientific">Perkinsus marinus (strain ATCC 50983 / TXsc)</name>
    <dbReference type="NCBI Taxonomy" id="423536"/>
    <lineage>
        <taxon>Eukaryota</taxon>
        <taxon>Sar</taxon>
        <taxon>Alveolata</taxon>
        <taxon>Perkinsozoa</taxon>
        <taxon>Perkinsea</taxon>
        <taxon>Perkinsida</taxon>
        <taxon>Perkinsidae</taxon>
        <taxon>Perkinsus</taxon>
    </lineage>
</organism>
<evidence type="ECO:0000256" key="2">
    <source>
        <dbReference type="SAM" id="MobiDB-lite"/>
    </source>
</evidence>
<keyword evidence="4" id="KW-1185">Reference proteome</keyword>
<dbReference type="Proteomes" id="UP000007800">
    <property type="component" value="Unassembled WGS sequence"/>
</dbReference>
<feature type="compositionally biased region" description="Gly residues" evidence="2">
    <location>
        <begin position="392"/>
        <end position="408"/>
    </location>
</feature>
<evidence type="ECO:0000313" key="4">
    <source>
        <dbReference type="Proteomes" id="UP000007800"/>
    </source>
</evidence>
<dbReference type="EMBL" id="GG677981">
    <property type="protein sequence ID" value="EER09867.1"/>
    <property type="molecule type" value="Genomic_DNA"/>
</dbReference>
<dbReference type="InParanoid" id="C5L009"/>
<accession>C5L009</accession>
<feature type="region of interest" description="Disordered" evidence="2">
    <location>
        <begin position="444"/>
        <end position="697"/>
    </location>
</feature>
<feature type="coiled-coil region" evidence="1">
    <location>
        <begin position="151"/>
        <end position="178"/>
    </location>
</feature>
<feature type="region of interest" description="Disordered" evidence="2">
    <location>
        <begin position="961"/>
        <end position="1035"/>
    </location>
</feature>
<feature type="coiled-coil region" evidence="1">
    <location>
        <begin position="1083"/>
        <end position="1117"/>
    </location>
</feature>
<feature type="compositionally biased region" description="Basic and acidic residues" evidence="2">
    <location>
        <begin position="571"/>
        <end position="598"/>
    </location>
</feature>
<dbReference type="RefSeq" id="XP_002778072.1">
    <property type="nucleotide sequence ID" value="XM_002778026.1"/>
</dbReference>
<reference evidence="3 4" key="1">
    <citation type="submission" date="2008-07" db="EMBL/GenBank/DDBJ databases">
        <authorList>
            <person name="El-Sayed N."/>
            <person name="Caler E."/>
            <person name="Inman J."/>
            <person name="Amedeo P."/>
            <person name="Hass B."/>
            <person name="Wortman J."/>
        </authorList>
    </citation>
    <scope>NUCLEOTIDE SEQUENCE [LARGE SCALE GENOMIC DNA]</scope>
    <source>
        <strain evidence="4">ATCC 50983 / TXsc</strain>
    </source>
</reference>
<gene>
    <name evidence="3" type="ORF">Pmar_PMAR018511</name>
</gene>
<feature type="coiled-coil region" evidence="1">
    <location>
        <begin position="1167"/>
        <end position="1300"/>
    </location>
</feature>
<feature type="compositionally biased region" description="Acidic residues" evidence="2">
    <location>
        <begin position="627"/>
        <end position="666"/>
    </location>
</feature>
<name>C5L009_PERM5</name>
<feature type="region of interest" description="Disordered" evidence="2">
    <location>
        <begin position="390"/>
        <end position="422"/>
    </location>
</feature>
<feature type="compositionally biased region" description="Basic and acidic residues" evidence="2">
    <location>
        <begin position="470"/>
        <end position="491"/>
    </location>
</feature>
<dbReference type="GeneID" id="9052806"/>
<dbReference type="PROSITE" id="PS51257">
    <property type="entry name" value="PROKAR_LIPOPROTEIN"/>
    <property type="match status" value="1"/>
</dbReference>
<keyword evidence="1" id="KW-0175">Coiled coil</keyword>
<protein>
    <submittedName>
        <fullName evidence="3">Uncharacterized protein</fullName>
    </submittedName>
</protein>
<evidence type="ECO:0000313" key="3">
    <source>
        <dbReference type="EMBL" id="EER09867.1"/>
    </source>
</evidence>
<feature type="compositionally biased region" description="Polar residues" evidence="2">
    <location>
        <begin position="1011"/>
        <end position="1029"/>
    </location>
</feature>
<feature type="compositionally biased region" description="Basic and acidic residues" evidence="2">
    <location>
        <begin position="547"/>
        <end position="558"/>
    </location>
</feature>
<dbReference type="OrthoDB" id="442077at2759"/>
<feature type="compositionally biased region" description="Basic and acidic residues" evidence="2">
    <location>
        <begin position="509"/>
        <end position="524"/>
    </location>
</feature>
<feature type="compositionally biased region" description="Acidic residues" evidence="2">
    <location>
        <begin position="492"/>
        <end position="508"/>
    </location>
</feature>